<proteinExistence type="predicted"/>
<organism evidence="1">
    <name type="scientific">Arundo donax</name>
    <name type="common">Giant reed</name>
    <name type="synonym">Donax arundinaceus</name>
    <dbReference type="NCBI Taxonomy" id="35708"/>
    <lineage>
        <taxon>Eukaryota</taxon>
        <taxon>Viridiplantae</taxon>
        <taxon>Streptophyta</taxon>
        <taxon>Embryophyta</taxon>
        <taxon>Tracheophyta</taxon>
        <taxon>Spermatophyta</taxon>
        <taxon>Magnoliopsida</taxon>
        <taxon>Liliopsida</taxon>
        <taxon>Poales</taxon>
        <taxon>Poaceae</taxon>
        <taxon>PACMAD clade</taxon>
        <taxon>Arundinoideae</taxon>
        <taxon>Arundineae</taxon>
        <taxon>Arundo</taxon>
    </lineage>
</organism>
<reference evidence="1" key="2">
    <citation type="journal article" date="2015" name="Data Brief">
        <title>Shoot transcriptome of the giant reed, Arundo donax.</title>
        <authorList>
            <person name="Barrero R.A."/>
            <person name="Guerrero F.D."/>
            <person name="Moolhuijzen P."/>
            <person name="Goolsby J.A."/>
            <person name="Tidwell J."/>
            <person name="Bellgard S.E."/>
            <person name="Bellgard M.I."/>
        </authorList>
    </citation>
    <scope>NUCLEOTIDE SEQUENCE</scope>
    <source>
        <tissue evidence="1">Shoot tissue taken approximately 20 cm above the soil surface</tissue>
    </source>
</reference>
<evidence type="ECO:0000313" key="1">
    <source>
        <dbReference type="EMBL" id="JAE17614.1"/>
    </source>
</evidence>
<reference evidence="1" key="1">
    <citation type="submission" date="2014-09" db="EMBL/GenBank/DDBJ databases">
        <authorList>
            <person name="Magalhaes I.L.F."/>
            <person name="Oliveira U."/>
            <person name="Santos F.R."/>
            <person name="Vidigal T.H.D.A."/>
            <person name="Brescovit A.D."/>
            <person name="Santos A.J."/>
        </authorList>
    </citation>
    <scope>NUCLEOTIDE SEQUENCE</scope>
    <source>
        <tissue evidence="1">Shoot tissue taken approximately 20 cm above the soil surface</tissue>
    </source>
</reference>
<protein>
    <submittedName>
        <fullName evidence="1">Uncharacterized protein</fullName>
    </submittedName>
</protein>
<accession>A0A0A9G2E4</accession>
<name>A0A0A9G2E4_ARUDO</name>
<dbReference type="AlphaFoldDB" id="A0A0A9G2E4"/>
<sequence length="30" mass="3694">MKSYQKLAEHQHERITCLGRMTRYTIKFHS</sequence>
<dbReference type="EMBL" id="GBRH01180282">
    <property type="protein sequence ID" value="JAE17614.1"/>
    <property type="molecule type" value="Transcribed_RNA"/>
</dbReference>